<evidence type="ECO:0000313" key="2">
    <source>
        <dbReference type="EMBL" id="MCW6534780.1"/>
    </source>
</evidence>
<accession>A0AA41Z6A3</accession>
<sequence length="402" mass="45509">MSPEQRLLTGRAWDDFCDQLKLAGRAIDRFGDEPDAQDRAEFYRFLTRLARNGCERFVENCEPNRPRLRDVPWRSTINFQSPDQDHLLCEFDEAREYRITGNRGTVPYFVMAAWNAPIPRDHAARDWAGEGFAALADFDVTRLNTTGFLQSDAIDFDAEGNFEVWVGGAERARNWLPLTADSCGLLIRIVHLDRANEREPVMRIERVDGVAPTPIVPADVASGLAKAGNEVLGYVELVRTWWQERLADLPNMLRFSRNLYLSNGGVADRHHAFGTWRIEPHQALVLSFTPPETETWIFQLCSMWQENLDCYEDGLGYVNKLRAHYEPDGSVRIVVSATRPALDGGNWVPTWGHVRGGMSLRLIKTETPPPVTVHLVQVEDLAREGWGYLDNAQALMTGEVTA</sequence>
<feature type="domain" description="DUF1214" evidence="1">
    <location>
        <begin position="291"/>
        <end position="364"/>
    </location>
</feature>
<gene>
    <name evidence="2" type="ORF">NEE01_08285</name>
</gene>
<proteinExistence type="predicted"/>
<name>A0AA41Z6A3_9SPHN</name>
<reference evidence="2" key="1">
    <citation type="submission" date="2022-06" db="EMBL/GenBank/DDBJ databases">
        <title>Sphingomonas sp. nov. isolated from rhizosphere soil of tomato.</title>
        <authorList>
            <person name="Dong H."/>
            <person name="Gao R."/>
        </authorList>
    </citation>
    <scope>NUCLEOTIDE SEQUENCE</scope>
    <source>
        <strain evidence="2">MMSM24</strain>
    </source>
</reference>
<comment type="caution">
    <text evidence="2">The sequence shown here is derived from an EMBL/GenBank/DDBJ whole genome shotgun (WGS) entry which is preliminary data.</text>
</comment>
<dbReference type="Proteomes" id="UP001165565">
    <property type="component" value="Unassembled WGS sequence"/>
</dbReference>
<evidence type="ECO:0000313" key="3">
    <source>
        <dbReference type="Proteomes" id="UP001165565"/>
    </source>
</evidence>
<dbReference type="RefSeq" id="WP_265268609.1">
    <property type="nucleotide sequence ID" value="NZ_JANFAV010000004.1"/>
</dbReference>
<protein>
    <submittedName>
        <fullName evidence="2">DUF1214 domain-containing protein</fullName>
    </submittedName>
</protein>
<dbReference type="InterPro" id="IPR010621">
    <property type="entry name" value="DUF1214"/>
</dbReference>
<dbReference type="Pfam" id="PF06742">
    <property type="entry name" value="DUF1214"/>
    <property type="match status" value="1"/>
</dbReference>
<organism evidence="2 3">
    <name type="scientific">Sphingomonas lycopersici</name>
    <dbReference type="NCBI Taxonomy" id="2951807"/>
    <lineage>
        <taxon>Bacteria</taxon>
        <taxon>Pseudomonadati</taxon>
        <taxon>Pseudomonadota</taxon>
        <taxon>Alphaproteobacteria</taxon>
        <taxon>Sphingomonadales</taxon>
        <taxon>Sphingomonadaceae</taxon>
        <taxon>Sphingomonas</taxon>
    </lineage>
</organism>
<dbReference type="AlphaFoldDB" id="A0AA41Z6A3"/>
<dbReference type="EMBL" id="JANFAV010000004">
    <property type="protein sequence ID" value="MCW6534780.1"/>
    <property type="molecule type" value="Genomic_DNA"/>
</dbReference>
<keyword evidence="3" id="KW-1185">Reference proteome</keyword>
<evidence type="ECO:0000259" key="1">
    <source>
        <dbReference type="Pfam" id="PF06742"/>
    </source>
</evidence>